<gene>
    <name evidence="2" type="ORF">GRI40_01060</name>
</gene>
<feature type="transmembrane region" description="Helical" evidence="1">
    <location>
        <begin position="12"/>
        <end position="32"/>
    </location>
</feature>
<dbReference type="EMBL" id="WTZA01000001">
    <property type="protein sequence ID" value="MXO73813.1"/>
    <property type="molecule type" value="Genomic_DNA"/>
</dbReference>
<dbReference type="RefSeq" id="WP_160609630.1">
    <property type="nucleotide sequence ID" value="NZ_WTZA01000001.1"/>
</dbReference>
<comment type="caution">
    <text evidence="2">The sequence shown here is derived from an EMBL/GenBank/DDBJ whole genome shotgun (WGS) entry which is preliminary data.</text>
</comment>
<dbReference type="AlphaFoldDB" id="A0A6I4T9M1"/>
<sequence>MMAPSNWQEWVAWAGIVIPLAVLAWTAWKFTADRSEQRKHRRCEHFFSVTDKIAQSEGSLLSRVAALYELRRFPEYSEVIVRMTEAPEIVGGGRAKAVLQQEFRLTQEAMKKDA</sequence>
<dbReference type="Proteomes" id="UP000439522">
    <property type="component" value="Unassembled WGS sequence"/>
</dbReference>
<accession>A0A6I4T9M1</accession>
<proteinExistence type="predicted"/>
<organism evidence="2 3">
    <name type="scientific">Tsuneonella aeria</name>
    <dbReference type="NCBI Taxonomy" id="1837929"/>
    <lineage>
        <taxon>Bacteria</taxon>
        <taxon>Pseudomonadati</taxon>
        <taxon>Pseudomonadota</taxon>
        <taxon>Alphaproteobacteria</taxon>
        <taxon>Sphingomonadales</taxon>
        <taxon>Erythrobacteraceae</taxon>
        <taxon>Tsuneonella</taxon>
    </lineage>
</organism>
<keyword evidence="1" id="KW-1133">Transmembrane helix</keyword>
<keyword evidence="1" id="KW-0812">Transmembrane</keyword>
<evidence type="ECO:0000313" key="2">
    <source>
        <dbReference type="EMBL" id="MXO73813.1"/>
    </source>
</evidence>
<keyword evidence="1" id="KW-0472">Membrane</keyword>
<reference evidence="2 3" key="1">
    <citation type="submission" date="2019-12" db="EMBL/GenBank/DDBJ databases">
        <title>Genomic-based taxomic classification of the family Erythrobacteraceae.</title>
        <authorList>
            <person name="Xu L."/>
        </authorList>
    </citation>
    <scope>NUCLEOTIDE SEQUENCE [LARGE SCALE GENOMIC DNA]</scope>
    <source>
        <strain evidence="2 3">100921-2</strain>
    </source>
</reference>
<keyword evidence="3" id="KW-1185">Reference proteome</keyword>
<evidence type="ECO:0000313" key="3">
    <source>
        <dbReference type="Proteomes" id="UP000439522"/>
    </source>
</evidence>
<protein>
    <submittedName>
        <fullName evidence="2">Uncharacterized protein</fullName>
    </submittedName>
</protein>
<evidence type="ECO:0000256" key="1">
    <source>
        <dbReference type="SAM" id="Phobius"/>
    </source>
</evidence>
<dbReference type="OrthoDB" id="7173079at2"/>
<name>A0A6I4T9M1_9SPHN</name>